<protein>
    <submittedName>
        <fullName evidence="5">Acetyl-CoA hydrolase/transferase</fullName>
    </submittedName>
</protein>
<dbReference type="Gene3D" id="3.40.1080.20">
    <property type="entry name" value="Acetyl-CoA hydrolase/transferase C-terminal domain"/>
    <property type="match status" value="1"/>
</dbReference>
<keyword evidence="5" id="KW-0378">Hydrolase</keyword>
<evidence type="ECO:0000259" key="3">
    <source>
        <dbReference type="Pfam" id="PF02550"/>
    </source>
</evidence>
<dbReference type="InterPro" id="IPR037171">
    <property type="entry name" value="NagB/RpiA_transferase-like"/>
</dbReference>
<evidence type="ECO:0000313" key="5">
    <source>
        <dbReference type="EMBL" id="ABJ86372.1"/>
    </source>
</evidence>
<name>Q01VE3_SOLUE</name>
<dbReference type="PANTHER" id="PTHR21432">
    <property type="entry name" value="ACETYL-COA HYDROLASE-RELATED"/>
    <property type="match status" value="1"/>
</dbReference>
<dbReference type="InterPro" id="IPR038460">
    <property type="entry name" value="AcetylCoA_hyd_C_sf"/>
</dbReference>
<dbReference type="GO" id="GO:0008775">
    <property type="term" value="F:acetate CoA-transferase activity"/>
    <property type="evidence" value="ECO:0007669"/>
    <property type="project" value="InterPro"/>
</dbReference>
<dbReference type="InterPro" id="IPR003702">
    <property type="entry name" value="ActCoA_hydro_N"/>
</dbReference>
<gene>
    <name evidence="5" type="ordered locus">Acid_5425</name>
</gene>
<reference evidence="5" key="1">
    <citation type="submission" date="2006-10" db="EMBL/GenBank/DDBJ databases">
        <title>Complete sequence of Solibacter usitatus Ellin6076.</title>
        <authorList>
            <consortium name="US DOE Joint Genome Institute"/>
            <person name="Copeland A."/>
            <person name="Lucas S."/>
            <person name="Lapidus A."/>
            <person name="Barry K."/>
            <person name="Detter J.C."/>
            <person name="Glavina del Rio T."/>
            <person name="Hammon N."/>
            <person name="Israni S."/>
            <person name="Dalin E."/>
            <person name="Tice H."/>
            <person name="Pitluck S."/>
            <person name="Thompson L.S."/>
            <person name="Brettin T."/>
            <person name="Bruce D."/>
            <person name="Han C."/>
            <person name="Tapia R."/>
            <person name="Gilna P."/>
            <person name="Schmutz J."/>
            <person name="Larimer F."/>
            <person name="Land M."/>
            <person name="Hauser L."/>
            <person name="Kyrpides N."/>
            <person name="Mikhailova N."/>
            <person name="Janssen P.H."/>
            <person name="Kuske C.R."/>
            <person name="Richardson P."/>
        </authorList>
    </citation>
    <scope>NUCLEOTIDE SEQUENCE</scope>
    <source>
        <strain evidence="5">Ellin6076</strain>
    </source>
</reference>
<dbReference type="STRING" id="234267.Acid_5425"/>
<dbReference type="Pfam" id="PF13336">
    <property type="entry name" value="AcetylCoA_hyd_C"/>
    <property type="match status" value="1"/>
</dbReference>
<dbReference type="GO" id="GO:0016787">
    <property type="term" value="F:hydrolase activity"/>
    <property type="evidence" value="ECO:0007669"/>
    <property type="project" value="UniProtKB-KW"/>
</dbReference>
<comment type="similarity">
    <text evidence="1">Belongs to the acetyl-CoA hydrolase/transferase family.</text>
</comment>
<proteinExistence type="inferred from homology"/>
<dbReference type="HOGENOM" id="CLU_030703_1_0_0"/>
<dbReference type="AlphaFoldDB" id="Q01VE3"/>
<dbReference type="OrthoDB" id="9801795at2"/>
<sequence>MRNDYRSRIMPADVALAELHSGQRVYVHNGCGEPVELVKALTRRGPELEDVEVLHMATMGIADYILPEYEGHFRHNALFIGGNVRKAVQEGRADYTPIFLSEIEALFTSGALPIDVCLLQCTPPDPYGYMSLGPSIDASLTAAQCARHVIVEINDQCPRTLGDTFIHVSRVDAFVETSHPLSEYPRPPVTDLQRAIGRHVAALIPDGATIQTGIGGIPEAVLGMLRDRKDLGIHSEMVPDSVIDLIKAGVINGDRKTLHPHKVIAGFVLGSKVLFDFIDNNPTFEFHRTAYCNDPGIIAQNERMVAINSAIEVDLTGQVCSDSMGTAPYSGIGGQVDFLRGAARSKGGLPIITLPSTAKGGALSRIVPTLQPGAGVVTSRGDVHYVITENGVAYLHGKTIRQRAEAMIAIAHPQFQQELEEYAVKSKLLTASPSLVGVRA</sequence>
<dbReference type="InterPro" id="IPR046433">
    <property type="entry name" value="ActCoA_hydro"/>
</dbReference>
<dbReference type="eggNOG" id="COG0427">
    <property type="taxonomic scope" value="Bacteria"/>
</dbReference>
<evidence type="ECO:0000259" key="4">
    <source>
        <dbReference type="Pfam" id="PF13336"/>
    </source>
</evidence>
<dbReference type="Gene3D" id="3.40.1080.10">
    <property type="entry name" value="Glutaconate Coenzyme A-transferase"/>
    <property type="match status" value="1"/>
</dbReference>
<dbReference type="PANTHER" id="PTHR21432:SF20">
    <property type="entry name" value="ACETYL-COA HYDROLASE"/>
    <property type="match status" value="1"/>
</dbReference>
<evidence type="ECO:0000256" key="2">
    <source>
        <dbReference type="ARBA" id="ARBA00022679"/>
    </source>
</evidence>
<feature type="domain" description="Acetyl-CoA hydrolase/transferase N-terminal" evidence="3">
    <location>
        <begin position="22"/>
        <end position="176"/>
    </location>
</feature>
<dbReference type="GO" id="GO:0006083">
    <property type="term" value="P:acetate metabolic process"/>
    <property type="evidence" value="ECO:0007669"/>
    <property type="project" value="InterPro"/>
</dbReference>
<feature type="domain" description="Acetyl-CoA hydrolase/transferase C-terminal" evidence="4">
    <location>
        <begin position="270"/>
        <end position="423"/>
    </location>
</feature>
<dbReference type="KEGG" id="sus:Acid_5425"/>
<organism evidence="5">
    <name type="scientific">Solibacter usitatus (strain Ellin6076)</name>
    <dbReference type="NCBI Taxonomy" id="234267"/>
    <lineage>
        <taxon>Bacteria</taxon>
        <taxon>Pseudomonadati</taxon>
        <taxon>Acidobacteriota</taxon>
        <taxon>Terriglobia</taxon>
        <taxon>Bryobacterales</taxon>
        <taxon>Solibacteraceae</taxon>
        <taxon>Candidatus Solibacter</taxon>
    </lineage>
</organism>
<dbReference type="Pfam" id="PF02550">
    <property type="entry name" value="AcetylCoA_hydro"/>
    <property type="match status" value="1"/>
</dbReference>
<dbReference type="InParanoid" id="Q01VE3"/>
<dbReference type="InterPro" id="IPR026888">
    <property type="entry name" value="AcetylCoA_hyd_C"/>
</dbReference>
<keyword evidence="2 5" id="KW-0808">Transferase</keyword>
<dbReference type="SUPFAM" id="SSF100950">
    <property type="entry name" value="NagB/RpiA/CoA transferase-like"/>
    <property type="match status" value="2"/>
</dbReference>
<accession>Q01VE3</accession>
<evidence type="ECO:0000256" key="1">
    <source>
        <dbReference type="ARBA" id="ARBA00009632"/>
    </source>
</evidence>
<dbReference type="EMBL" id="CP000473">
    <property type="protein sequence ID" value="ABJ86372.1"/>
    <property type="molecule type" value="Genomic_DNA"/>
</dbReference>
<dbReference type="Gene3D" id="3.30.750.70">
    <property type="entry name" value="4-hydroxybutyrate coenzyme like domains"/>
    <property type="match status" value="1"/>
</dbReference>